<evidence type="ECO:0000313" key="3">
    <source>
        <dbReference type="Proteomes" id="UP000003612"/>
    </source>
</evidence>
<sequence length="78" mass="8541">MNTLFIISSIHHLFNAAAFAVFLRHNRKNLHGSFRKMILFQNNDGKLALPCLALPCLALPCLALPCLALPCLALPCLA</sequence>
<evidence type="ECO:0000256" key="1">
    <source>
        <dbReference type="SAM" id="Phobius"/>
    </source>
</evidence>
<comment type="caution">
    <text evidence="2">The sequence shown here is derived from an EMBL/GenBank/DDBJ whole genome shotgun (WGS) entry which is preliminary data.</text>
</comment>
<protein>
    <submittedName>
        <fullName evidence="2">Uncharacterized protein</fullName>
    </submittedName>
</protein>
<reference evidence="2 3" key="1">
    <citation type="submission" date="2010-12" db="EMBL/GenBank/DDBJ databases">
        <title>The Genome Sequence of Neisseria mucosa strain C102.</title>
        <authorList>
            <consortium name="The Broad Institute Genome Sequencing Platform"/>
            <person name="Earl A."/>
            <person name="Ward D."/>
            <person name="Feldgarden M."/>
            <person name="Gevers D."/>
            <person name="Sibley C.D."/>
            <person name="Field T.R."/>
            <person name="Grinwis M."/>
            <person name="Eshaghurshan C.S."/>
            <person name="Surette M."/>
            <person name="Young S.K."/>
            <person name="Zeng Q."/>
            <person name="Gargeya S."/>
            <person name="Fitzgerald M."/>
            <person name="Haas B."/>
            <person name="Abouelleil A."/>
            <person name="Alvarado L."/>
            <person name="Arachchi H.M."/>
            <person name="Berlin A."/>
            <person name="Brown A."/>
            <person name="Chapman S.B."/>
            <person name="Chen Z."/>
            <person name="Dunbar C."/>
            <person name="Freedman E."/>
            <person name="Gearin G."/>
            <person name="Gellesch M."/>
            <person name="Goldberg J."/>
            <person name="Griggs A."/>
            <person name="Gujja S."/>
            <person name="Heilman E."/>
            <person name="Heiman D."/>
            <person name="Howarth C."/>
            <person name="Larson L."/>
            <person name="Lui A."/>
            <person name="MacDonald P.J.P."/>
            <person name="Mehta T."/>
            <person name="Montmayeur A."/>
            <person name="Murphy C."/>
            <person name="Neiman D."/>
            <person name="Pearson M."/>
            <person name="Priest M."/>
            <person name="Roberts A."/>
            <person name="Saif S."/>
            <person name="Shea T."/>
            <person name="Shenoy N."/>
            <person name="Sisk P."/>
            <person name="Stolte C."/>
            <person name="Sykes S."/>
            <person name="White J."/>
            <person name="Yandava C."/>
            <person name="Nusbaum C."/>
            <person name="Birren B."/>
        </authorList>
    </citation>
    <scope>NUCLEOTIDE SEQUENCE [LARGE SCALE GENOMIC DNA]</scope>
    <source>
        <strain evidence="2 3">C102</strain>
    </source>
</reference>
<dbReference type="RefSeq" id="WP_003747340.1">
    <property type="nucleotide sequence ID" value="NZ_GL635793.1"/>
</dbReference>
<accession>A0ABP2KFX1</accession>
<feature type="transmembrane region" description="Helical" evidence="1">
    <location>
        <begin position="47"/>
        <end position="75"/>
    </location>
</feature>
<keyword evidence="1" id="KW-0472">Membrane</keyword>
<keyword evidence="3" id="KW-1185">Reference proteome</keyword>
<keyword evidence="1" id="KW-1133">Transmembrane helix</keyword>
<keyword evidence="1" id="KW-0812">Transmembrane</keyword>
<feature type="transmembrane region" description="Helical" evidence="1">
    <location>
        <begin position="6"/>
        <end position="26"/>
    </location>
</feature>
<organism evidence="2 3">
    <name type="scientific">Neisseria mucosa C102</name>
    <dbReference type="NCBI Taxonomy" id="435832"/>
    <lineage>
        <taxon>Bacteria</taxon>
        <taxon>Pseudomonadati</taxon>
        <taxon>Pseudomonadota</taxon>
        <taxon>Betaproteobacteria</taxon>
        <taxon>Neisseriales</taxon>
        <taxon>Neisseriaceae</taxon>
        <taxon>Neisseria</taxon>
    </lineage>
</organism>
<name>A0ABP2KFX1_NEIMU</name>
<dbReference type="Proteomes" id="UP000003612">
    <property type="component" value="Unassembled WGS sequence"/>
</dbReference>
<evidence type="ECO:0000313" key="2">
    <source>
        <dbReference type="EMBL" id="EFV80986.1"/>
    </source>
</evidence>
<dbReference type="EMBL" id="ACRG01000005">
    <property type="protein sequence ID" value="EFV80986.1"/>
    <property type="molecule type" value="Genomic_DNA"/>
</dbReference>
<proteinExistence type="predicted"/>
<gene>
    <name evidence="2" type="ORF">HMPREF0604_00964</name>
</gene>